<keyword evidence="2" id="KW-1133">Transmembrane helix</keyword>
<dbReference type="Gene3D" id="3.30.70.270">
    <property type="match status" value="1"/>
</dbReference>
<dbReference type="SUPFAM" id="SSF55073">
    <property type="entry name" value="Nucleotide cyclase"/>
    <property type="match status" value="1"/>
</dbReference>
<name>A0A420E5D4_9ALTE</name>
<feature type="domain" description="PAS" evidence="3">
    <location>
        <begin position="499"/>
        <end position="548"/>
    </location>
</feature>
<evidence type="ECO:0000256" key="1">
    <source>
        <dbReference type="ARBA" id="ARBA00001946"/>
    </source>
</evidence>
<comment type="caution">
    <text evidence="7">The sequence shown here is derived from an EMBL/GenBank/DDBJ whole genome shotgun (WGS) entry which is preliminary data.</text>
</comment>
<evidence type="ECO:0000259" key="5">
    <source>
        <dbReference type="PROSITE" id="PS50883"/>
    </source>
</evidence>
<dbReference type="PROSITE" id="PS50887">
    <property type="entry name" value="GGDEF"/>
    <property type="match status" value="1"/>
</dbReference>
<dbReference type="InterPro" id="IPR015168">
    <property type="entry name" value="SsuA/THI5"/>
</dbReference>
<dbReference type="PANTHER" id="PTHR44757:SF2">
    <property type="entry name" value="BIOFILM ARCHITECTURE MAINTENANCE PROTEIN MBAA"/>
    <property type="match status" value="1"/>
</dbReference>
<keyword evidence="2" id="KW-0812">Transmembrane</keyword>
<keyword evidence="8" id="KW-1185">Reference proteome</keyword>
<dbReference type="Gene3D" id="3.20.20.450">
    <property type="entry name" value="EAL domain"/>
    <property type="match status" value="1"/>
</dbReference>
<feature type="domain" description="PAC" evidence="4">
    <location>
        <begin position="455"/>
        <end position="505"/>
    </location>
</feature>
<dbReference type="SMART" id="SM00086">
    <property type="entry name" value="PAC"/>
    <property type="match status" value="2"/>
</dbReference>
<dbReference type="SUPFAM" id="SSF53850">
    <property type="entry name" value="Periplasmic binding protein-like II"/>
    <property type="match status" value="1"/>
</dbReference>
<sequence length="1062" mass="119720">MLLVIVNAIKLCAHIIMRTISAFFSFGYYCLLFLCLSLIPPSFAANQSELEVVTMQLRWHHQFQFAGYYAALEQGFYRDEGLDVRIINGDPSRQPVDEVLSGRADYAEGNSEVLYQRLLGQPLVAMASIFQHSPSVLITLQSSGIRSVHDLVGKKVMLANQDADADFLTMLINEGISLSQLDIIASSYQLDDLITGKVDAFNAYSTNEPYYLEQNNIAYNIIDPVSYRVDFYSDILFTSETELKANPKRVAAMLRATLKGWSYAMNHPDEIIDLLINDYQVNKSREHLKFEAQQIRKLIIPDLIQIGHMNPERWQHMADTFITSGLVVDDHHLDGFIYGPRSSRLPTWVLPVLIAALTLVVLGSITIFYLHRFNRRMASTQMTLRESEERFKALSAATYGGIIIHDKGKILECNSSLSDITGYSYFQLIGKDGLELIAPEHIDTVLEKMRLDYTQSYEVEGLRKDGSKFPLAIKGKNIVYKSQDARVIEFLDITERKKTEEQLKLAASVFTHAREGIMITDPQGNIIDVNETFTSITGFSREEALGENPRILRSGRHDKELYEQMWNSLIELKQWSGELWNKRKNGELFAELVTISAVLDSFGNTQNYVALFSDITPMKHHQQQLEHIALYDALTNLPNRMLLAERLNHAMSQSERRGSSIAVAYLDLDGFKIINDNYGHKIGDELLIALSDLMNKSLRDGDTLARIGGDEFVAVLADIEQMGDYTLVLDRLLCAAKSKVVIGGQELQVSTSIGVTIYPQDGVDADQLMRHADQAMYIAKQTGKNRYHLFDVHEDQSIQTQRETIEHIKQGLLQRQFVLYFQPQVNMKTGEVIGAEALIRWQHPERGLVYPADFLPVIDNHPISLEIGDWVIETALEQMTKWQHEDLDISVSVNIDAFQLQQPGFVEKLATALTLHPLVKPSRLQLEILETSALGEIAEALSTMNACIELGVNFALDDFGTGFSSLTYLKRLPVGLLKIDQSFVRDMLDDADDQAIVRGVISLANAFNRRVTAEGVESIEHGTQLLALGCELAQGYGIARPMPAEDIPSWVKQWRPDIAWKS</sequence>
<dbReference type="AlphaFoldDB" id="A0A420E5D4"/>
<evidence type="ECO:0000256" key="2">
    <source>
        <dbReference type="SAM" id="Phobius"/>
    </source>
</evidence>
<dbReference type="FunFam" id="3.30.70.270:FF:000001">
    <property type="entry name" value="Diguanylate cyclase domain protein"/>
    <property type="match status" value="1"/>
</dbReference>
<dbReference type="SUPFAM" id="SSF55785">
    <property type="entry name" value="PYP-like sensor domain (PAS domain)"/>
    <property type="match status" value="2"/>
</dbReference>
<dbReference type="InterPro" id="IPR035965">
    <property type="entry name" value="PAS-like_dom_sf"/>
</dbReference>
<dbReference type="CDD" id="cd01949">
    <property type="entry name" value="GGDEF"/>
    <property type="match status" value="1"/>
</dbReference>
<evidence type="ECO:0000259" key="4">
    <source>
        <dbReference type="PROSITE" id="PS50113"/>
    </source>
</evidence>
<feature type="domain" description="GGDEF" evidence="6">
    <location>
        <begin position="659"/>
        <end position="792"/>
    </location>
</feature>
<dbReference type="Gene3D" id="3.40.190.10">
    <property type="entry name" value="Periplasmic binding protein-like II"/>
    <property type="match status" value="2"/>
</dbReference>
<dbReference type="SMART" id="SM00267">
    <property type="entry name" value="GGDEF"/>
    <property type="match status" value="1"/>
</dbReference>
<feature type="domain" description="PAS" evidence="3">
    <location>
        <begin position="386"/>
        <end position="456"/>
    </location>
</feature>
<dbReference type="Proteomes" id="UP000286482">
    <property type="component" value="Unassembled WGS sequence"/>
</dbReference>
<dbReference type="InterPro" id="IPR001633">
    <property type="entry name" value="EAL_dom"/>
</dbReference>
<dbReference type="PROSITE" id="PS50113">
    <property type="entry name" value="PAC"/>
    <property type="match status" value="2"/>
</dbReference>
<dbReference type="InterPro" id="IPR001610">
    <property type="entry name" value="PAC"/>
</dbReference>
<feature type="domain" description="PAC" evidence="4">
    <location>
        <begin position="575"/>
        <end position="627"/>
    </location>
</feature>
<dbReference type="SUPFAM" id="SSF141868">
    <property type="entry name" value="EAL domain-like"/>
    <property type="match status" value="1"/>
</dbReference>
<dbReference type="CDD" id="cd01948">
    <property type="entry name" value="EAL"/>
    <property type="match status" value="1"/>
</dbReference>
<comment type="cofactor">
    <cofactor evidence="1">
        <name>Mg(2+)</name>
        <dbReference type="ChEBI" id="CHEBI:18420"/>
    </cofactor>
</comment>
<dbReference type="PANTHER" id="PTHR44757">
    <property type="entry name" value="DIGUANYLATE CYCLASE DGCP"/>
    <property type="match status" value="1"/>
</dbReference>
<dbReference type="SMART" id="SM00091">
    <property type="entry name" value="PAS"/>
    <property type="match status" value="2"/>
</dbReference>
<dbReference type="Pfam" id="PF13426">
    <property type="entry name" value="PAS_9"/>
    <property type="match status" value="2"/>
</dbReference>
<feature type="domain" description="EAL" evidence="5">
    <location>
        <begin position="801"/>
        <end position="1055"/>
    </location>
</feature>
<dbReference type="NCBIfam" id="TIGR00229">
    <property type="entry name" value="sensory_box"/>
    <property type="match status" value="2"/>
</dbReference>
<dbReference type="InterPro" id="IPR035919">
    <property type="entry name" value="EAL_sf"/>
</dbReference>
<dbReference type="InterPro" id="IPR000700">
    <property type="entry name" value="PAS-assoc_C"/>
</dbReference>
<gene>
    <name evidence="7" type="ORF">DBZ36_20170</name>
</gene>
<dbReference type="InterPro" id="IPR000160">
    <property type="entry name" value="GGDEF_dom"/>
</dbReference>
<evidence type="ECO:0000313" key="7">
    <source>
        <dbReference type="EMBL" id="RKF12786.1"/>
    </source>
</evidence>
<dbReference type="InterPro" id="IPR000014">
    <property type="entry name" value="PAS"/>
</dbReference>
<accession>A0A420E5D4</accession>
<evidence type="ECO:0000259" key="3">
    <source>
        <dbReference type="PROSITE" id="PS50112"/>
    </source>
</evidence>
<dbReference type="PROSITE" id="PS50883">
    <property type="entry name" value="EAL"/>
    <property type="match status" value="1"/>
</dbReference>
<dbReference type="Pfam" id="PF00990">
    <property type="entry name" value="GGDEF"/>
    <property type="match status" value="1"/>
</dbReference>
<dbReference type="InterPro" id="IPR052155">
    <property type="entry name" value="Biofilm_reg_signaling"/>
</dbReference>
<proteinExistence type="predicted"/>
<dbReference type="Pfam" id="PF00563">
    <property type="entry name" value="EAL"/>
    <property type="match status" value="1"/>
</dbReference>
<dbReference type="CDD" id="cd00130">
    <property type="entry name" value="PAS"/>
    <property type="match status" value="2"/>
</dbReference>
<protein>
    <submittedName>
        <fullName evidence="7">EAL domain-containing protein</fullName>
    </submittedName>
</protein>
<dbReference type="InterPro" id="IPR029787">
    <property type="entry name" value="Nucleotide_cyclase"/>
</dbReference>
<organism evidence="7 8">
    <name type="scientific">Alginatibacterium sediminis</name>
    <dbReference type="NCBI Taxonomy" id="2164068"/>
    <lineage>
        <taxon>Bacteria</taxon>
        <taxon>Pseudomonadati</taxon>
        <taxon>Pseudomonadota</taxon>
        <taxon>Gammaproteobacteria</taxon>
        <taxon>Alteromonadales</taxon>
        <taxon>Alteromonadaceae</taxon>
        <taxon>Alginatibacterium</taxon>
    </lineage>
</organism>
<dbReference type="EMBL" id="RAQO01000013">
    <property type="protein sequence ID" value="RKF12786.1"/>
    <property type="molecule type" value="Genomic_DNA"/>
</dbReference>
<dbReference type="Pfam" id="PF09084">
    <property type="entry name" value="NMT1"/>
    <property type="match status" value="1"/>
</dbReference>
<dbReference type="NCBIfam" id="TIGR00254">
    <property type="entry name" value="GGDEF"/>
    <property type="match status" value="1"/>
</dbReference>
<dbReference type="PROSITE" id="PS50112">
    <property type="entry name" value="PAS"/>
    <property type="match status" value="2"/>
</dbReference>
<dbReference type="GO" id="GO:0003824">
    <property type="term" value="F:catalytic activity"/>
    <property type="evidence" value="ECO:0007669"/>
    <property type="project" value="UniProtKB-ARBA"/>
</dbReference>
<dbReference type="SMART" id="SM00052">
    <property type="entry name" value="EAL"/>
    <property type="match status" value="1"/>
</dbReference>
<feature type="transmembrane region" description="Helical" evidence="2">
    <location>
        <begin position="20"/>
        <end position="39"/>
    </location>
</feature>
<keyword evidence="2" id="KW-0472">Membrane</keyword>
<reference evidence="7 8" key="1">
    <citation type="submission" date="2018-09" db="EMBL/GenBank/DDBJ databases">
        <authorList>
            <person name="Wang Z."/>
        </authorList>
    </citation>
    <scope>NUCLEOTIDE SEQUENCE [LARGE SCALE GENOMIC DNA]</scope>
    <source>
        <strain evidence="7 8">ALS 81</strain>
    </source>
</reference>
<dbReference type="Gene3D" id="3.30.450.20">
    <property type="entry name" value="PAS domain"/>
    <property type="match status" value="2"/>
</dbReference>
<dbReference type="InterPro" id="IPR043128">
    <property type="entry name" value="Rev_trsase/Diguanyl_cyclase"/>
</dbReference>
<feature type="transmembrane region" description="Helical" evidence="2">
    <location>
        <begin position="348"/>
        <end position="370"/>
    </location>
</feature>
<evidence type="ECO:0000259" key="6">
    <source>
        <dbReference type="PROSITE" id="PS50887"/>
    </source>
</evidence>
<evidence type="ECO:0000313" key="8">
    <source>
        <dbReference type="Proteomes" id="UP000286482"/>
    </source>
</evidence>